<dbReference type="Gene3D" id="3.20.20.190">
    <property type="entry name" value="Phosphatidylinositol (PI) phosphodiesterase"/>
    <property type="match status" value="1"/>
</dbReference>
<dbReference type="EC" id="3.1.4.46" evidence="2"/>
<gene>
    <name evidence="2" type="ORF">JOE21_001209</name>
</gene>
<name>A0ABU1IKD4_9BACL</name>
<proteinExistence type="predicted"/>
<organism evidence="2 3">
    <name type="scientific">Desmospora profundinema</name>
    <dbReference type="NCBI Taxonomy" id="1571184"/>
    <lineage>
        <taxon>Bacteria</taxon>
        <taxon>Bacillati</taxon>
        <taxon>Bacillota</taxon>
        <taxon>Bacilli</taxon>
        <taxon>Bacillales</taxon>
        <taxon>Thermoactinomycetaceae</taxon>
        <taxon>Desmospora</taxon>
    </lineage>
</organism>
<comment type="caution">
    <text evidence="2">The sequence shown here is derived from an EMBL/GenBank/DDBJ whole genome shotgun (WGS) entry which is preliminary data.</text>
</comment>
<dbReference type="InterPro" id="IPR030395">
    <property type="entry name" value="GP_PDE_dom"/>
</dbReference>
<dbReference type="PROSITE" id="PS51704">
    <property type="entry name" value="GP_PDE"/>
    <property type="match status" value="1"/>
</dbReference>
<dbReference type="RefSeq" id="WP_309863540.1">
    <property type="nucleotide sequence ID" value="NZ_JAVDQG010000002.1"/>
</dbReference>
<dbReference type="PANTHER" id="PTHR46211:SF1">
    <property type="entry name" value="GLYCEROPHOSPHODIESTER PHOSPHODIESTERASE, CYTOPLASMIC"/>
    <property type="match status" value="1"/>
</dbReference>
<evidence type="ECO:0000259" key="1">
    <source>
        <dbReference type="PROSITE" id="PS51704"/>
    </source>
</evidence>
<evidence type="ECO:0000313" key="2">
    <source>
        <dbReference type="EMBL" id="MDR6225218.1"/>
    </source>
</evidence>
<dbReference type="PANTHER" id="PTHR46211">
    <property type="entry name" value="GLYCEROPHOSPHORYL DIESTER PHOSPHODIESTERASE"/>
    <property type="match status" value="1"/>
</dbReference>
<reference evidence="2 3" key="1">
    <citation type="submission" date="2023-07" db="EMBL/GenBank/DDBJ databases">
        <title>Genomic Encyclopedia of Type Strains, Phase IV (KMG-IV): sequencing the most valuable type-strain genomes for metagenomic binning, comparative biology and taxonomic classification.</title>
        <authorList>
            <person name="Goeker M."/>
        </authorList>
    </citation>
    <scope>NUCLEOTIDE SEQUENCE [LARGE SCALE GENOMIC DNA]</scope>
    <source>
        <strain evidence="2 3">DSM 45903</strain>
    </source>
</reference>
<accession>A0ABU1IKD4</accession>
<feature type="domain" description="GP-PDE" evidence="1">
    <location>
        <begin position="37"/>
        <end position="277"/>
    </location>
</feature>
<keyword evidence="2" id="KW-0378">Hydrolase</keyword>
<evidence type="ECO:0000313" key="3">
    <source>
        <dbReference type="Proteomes" id="UP001185012"/>
    </source>
</evidence>
<sequence length="277" mass="30654">MPGIQKLFAGVMGVLLFGGILIPHGSEVDAANRPSPFLNIAHRGASGHAPENTFAAFDKAVKMKADFFELDVQRSKDGHLVVIHDITVDRTTNGTGRIADLTLKELKRLDAGSWFGSAFAGERIPTLKEVLDRYGGKGIGILIELKNPERYPGMEAEVALLLAQKNLDKRTSKIIVQSFNHDVMKNYHRLQPTVPAGVLVRYTPEGISDEALREFSAYADYVNPNLRLVNHDLVQRVHQNGMRITPYTIKTKNEAQRMIAAGVDGIITDYPELVTLR</sequence>
<dbReference type="Pfam" id="PF03009">
    <property type="entry name" value="GDPD"/>
    <property type="match status" value="1"/>
</dbReference>
<dbReference type="SUPFAM" id="SSF51695">
    <property type="entry name" value="PLC-like phosphodiesterases"/>
    <property type="match status" value="1"/>
</dbReference>
<dbReference type="InterPro" id="IPR017946">
    <property type="entry name" value="PLC-like_Pdiesterase_TIM-brl"/>
</dbReference>
<protein>
    <submittedName>
        <fullName evidence="2">Glycerophosphoryl diester phosphodiesterase</fullName>
        <ecNumber evidence="2">3.1.4.46</ecNumber>
    </submittedName>
</protein>
<dbReference type="EMBL" id="JAVDQG010000002">
    <property type="protein sequence ID" value="MDR6225218.1"/>
    <property type="molecule type" value="Genomic_DNA"/>
</dbReference>
<keyword evidence="3" id="KW-1185">Reference proteome</keyword>
<dbReference type="Proteomes" id="UP001185012">
    <property type="component" value="Unassembled WGS sequence"/>
</dbReference>
<dbReference type="GO" id="GO:0008889">
    <property type="term" value="F:glycerophosphodiester phosphodiesterase activity"/>
    <property type="evidence" value="ECO:0007669"/>
    <property type="project" value="UniProtKB-EC"/>
</dbReference>